<sequence>MQQDDPLAGLRALHLPPQPVSFWADFGVAAAAGLGLALIVALALRALLRPRPSLAAAARAEFERARTLPAPERRAAQATILRRVVRSRAGDEAARATGADWAAALDGVFGTDLFTARAGRVFADGLYARPPAEDPELDRELSVLFAKLGR</sequence>
<keyword evidence="1" id="KW-0812">Transmembrane</keyword>
<accession>A0A9W6J1X2</accession>
<reference evidence="2" key="2">
    <citation type="submission" date="2023-01" db="EMBL/GenBank/DDBJ databases">
        <authorList>
            <person name="Sun Q."/>
            <person name="Evtushenko L."/>
        </authorList>
    </citation>
    <scope>NUCLEOTIDE SEQUENCE</scope>
    <source>
        <strain evidence="2">VKM B-2347</strain>
    </source>
</reference>
<keyword evidence="3" id="KW-1185">Reference proteome</keyword>
<organism evidence="2 3">
    <name type="scientific">Hansschlegelia plantiphila</name>
    <dbReference type="NCBI Taxonomy" id="374655"/>
    <lineage>
        <taxon>Bacteria</taxon>
        <taxon>Pseudomonadati</taxon>
        <taxon>Pseudomonadota</taxon>
        <taxon>Alphaproteobacteria</taxon>
        <taxon>Hyphomicrobiales</taxon>
        <taxon>Methylopilaceae</taxon>
        <taxon>Hansschlegelia</taxon>
    </lineage>
</organism>
<reference evidence="2" key="1">
    <citation type="journal article" date="2014" name="Int. J. Syst. Evol. Microbiol.">
        <title>Complete genome sequence of Corynebacterium casei LMG S-19264T (=DSM 44701T), isolated from a smear-ripened cheese.</title>
        <authorList>
            <consortium name="US DOE Joint Genome Institute (JGI-PGF)"/>
            <person name="Walter F."/>
            <person name="Albersmeier A."/>
            <person name="Kalinowski J."/>
            <person name="Ruckert C."/>
        </authorList>
    </citation>
    <scope>NUCLEOTIDE SEQUENCE</scope>
    <source>
        <strain evidence="2">VKM B-2347</strain>
    </source>
</reference>
<dbReference type="EMBL" id="BSFI01000020">
    <property type="protein sequence ID" value="GLK69182.1"/>
    <property type="molecule type" value="Genomic_DNA"/>
</dbReference>
<name>A0A9W6J1X2_9HYPH</name>
<dbReference type="AlphaFoldDB" id="A0A9W6J1X2"/>
<feature type="transmembrane region" description="Helical" evidence="1">
    <location>
        <begin position="20"/>
        <end position="44"/>
    </location>
</feature>
<evidence type="ECO:0000313" key="3">
    <source>
        <dbReference type="Proteomes" id="UP001143372"/>
    </source>
</evidence>
<evidence type="ECO:0008006" key="4">
    <source>
        <dbReference type="Google" id="ProtNLM"/>
    </source>
</evidence>
<comment type="caution">
    <text evidence="2">The sequence shown here is derived from an EMBL/GenBank/DDBJ whole genome shotgun (WGS) entry which is preliminary data.</text>
</comment>
<keyword evidence="1" id="KW-0472">Membrane</keyword>
<proteinExistence type="predicted"/>
<evidence type="ECO:0000256" key="1">
    <source>
        <dbReference type="SAM" id="Phobius"/>
    </source>
</evidence>
<gene>
    <name evidence="2" type="ORF">GCM10008179_28200</name>
</gene>
<protein>
    <recommendedName>
        <fullName evidence="4">DUF4381 domain-containing protein</fullName>
    </recommendedName>
</protein>
<dbReference type="Proteomes" id="UP001143372">
    <property type="component" value="Unassembled WGS sequence"/>
</dbReference>
<keyword evidence="1" id="KW-1133">Transmembrane helix</keyword>
<evidence type="ECO:0000313" key="2">
    <source>
        <dbReference type="EMBL" id="GLK69182.1"/>
    </source>
</evidence>
<dbReference type="Pfam" id="PF14316">
    <property type="entry name" value="DUF4381"/>
    <property type="match status" value="1"/>
</dbReference>
<dbReference type="InterPro" id="IPR025489">
    <property type="entry name" value="DUF4381"/>
</dbReference>
<dbReference type="RefSeq" id="WP_271169410.1">
    <property type="nucleotide sequence ID" value="NZ_BSFI01000020.1"/>
</dbReference>